<dbReference type="Pfam" id="PF00534">
    <property type="entry name" value="Glycos_transf_1"/>
    <property type="match status" value="1"/>
</dbReference>
<dbReference type="Gene3D" id="3.40.50.2000">
    <property type="entry name" value="Glycogen Phosphorylase B"/>
    <property type="match status" value="2"/>
</dbReference>
<evidence type="ECO:0000256" key="2">
    <source>
        <dbReference type="ARBA" id="ARBA00011738"/>
    </source>
</evidence>
<dbReference type="GO" id="GO:0016757">
    <property type="term" value="F:glycosyltransferase activity"/>
    <property type="evidence" value="ECO:0007669"/>
    <property type="project" value="UniProtKB-KW"/>
</dbReference>
<keyword evidence="5" id="KW-0808">Transferase</keyword>
<feature type="domain" description="Glycosyl transferase family 1" evidence="7">
    <location>
        <begin position="217"/>
        <end position="382"/>
    </location>
</feature>
<evidence type="ECO:0000259" key="7">
    <source>
        <dbReference type="Pfam" id="PF00534"/>
    </source>
</evidence>
<comment type="similarity">
    <text evidence="1">Belongs to the glycosyltransferase group 1 family. Glycosyltransferase 4 subfamily.</text>
</comment>
<dbReference type="PANTHER" id="PTHR47779">
    <property type="entry name" value="SYNTHASE (CCG-9), PUTATIVE (AFU_ORTHOLOGUE AFUA_3G12100)-RELATED"/>
    <property type="match status" value="1"/>
</dbReference>
<protein>
    <submittedName>
        <fullName evidence="9">Uncharacterized protein</fullName>
    </submittedName>
</protein>
<comment type="caution">
    <text evidence="9">The sequence shown here is derived from an EMBL/GenBank/DDBJ whole genome shotgun (WGS) entry which is preliminary data.</text>
</comment>
<dbReference type="InterPro" id="IPR052078">
    <property type="entry name" value="Trehalose_Metab_GTase"/>
</dbReference>
<evidence type="ECO:0000256" key="5">
    <source>
        <dbReference type="ARBA" id="ARBA00022679"/>
    </source>
</evidence>
<dbReference type="InterPro" id="IPR049438">
    <property type="entry name" value="TreT_GT1"/>
</dbReference>
<dbReference type="PANTHER" id="PTHR47779:SF1">
    <property type="entry name" value="SYNTHASE (CCG-9), PUTATIVE (AFU_ORTHOLOGUE AFUA_3G12100)-RELATED"/>
    <property type="match status" value="1"/>
</dbReference>
<dbReference type="EMBL" id="LAZR01008514">
    <property type="protein sequence ID" value="KKM78282.1"/>
    <property type="molecule type" value="Genomic_DNA"/>
</dbReference>
<dbReference type="AlphaFoldDB" id="A0A0F9NA99"/>
<evidence type="ECO:0000256" key="1">
    <source>
        <dbReference type="ARBA" id="ARBA00009481"/>
    </source>
</evidence>
<dbReference type="SUPFAM" id="SSF53756">
    <property type="entry name" value="UDP-Glycosyltransferase/glycogen phosphorylase"/>
    <property type="match status" value="1"/>
</dbReference>
<accession>A0A0F9NA99</accession>
<feature type="domain" description="Trehalose synthase N-terminal" evidence="8">
    <location>
        <begin position="38"/>
        <end position="181"/>
    </location>
</feature>
<evidence type="ECO:0000259" key="8">
    <source>
        <dbReference type="Pfam" id="PF21269"/>
    </source>
</evidence>
<comment type="subunit">
    <text evidence="2">Homodimer.</text>
</comment>
<evidence type="ECO:0000256" key="6">
    <source>
        <dbReference type="ARBA" id="ARBA00023277"/>
    </source>
</evidence>
<gene>
    <name evidence="9" type="ORF">LCGC14_1361510</name>
</gene>
<evidence type="ECO:0000313" key="9">
    <source>
        <dbReference type="EMBL" id="KKM78282.1"/>
    </source>
</evidence>
<reference evidence="9" key="1">
    <citation type="journal article" date="2015" name="Nature">
        <title>Complex archaea that bridge the gap between prokaryotes and eukaryotes.</title>
        <authorList>
            <person name="Spang A."/>
            <person name="Saw J.H."/>
            <person name="Jorgensen S.L."/>
            <person name="Zaremba-Niedzwiedzka K."/>
            <person name="Martijn J."/>
            <person name="Lind A.E."/>
            <person name="van Eijk R."/>
            <person name="Schleper C."/>
            <person name="Guy L."/>
            <person name="Ettema T.J."/>
        </authorList>
    </citation>
    <scope>NUCLEOTIDE SEQUENCE</scope>
</reference>
<name>A0A0F9NA99_9ZZZZ</name>
<keyword evidence="3" id="KW-0313">Glucose metabolism</keyword>
<keyword evidence="4" id="KW-0328">Glycosyltransferase</keyword>
<keyword evidence="6" id="KW-0119">Carbohydrate metabolism</keyword>
<evidence type="ECO:0000256" key="4">
    <source>
        <dbReference type="ARBA" id="ARBA00022676"/>
    </source>
</evidence>
<dbReference type="GO" id="GO:0006006">
    <property type="term" value="P:glucose metabolic process"/>
    <property type="evidence" value="ECO:0007669"/>
    <property type="project" value="UniProtKB-KW"/>
</dbReference>
<dbReference type="InterPro" id="IPR001296">
    <property type="entry name" value="Glyco_trans_1"/>
</dbReference>
<evidence type="ECO:0000256" key="3">
    <source>
        <dbReference type="ARBA" id="ARBA00022526"/>
    </source>
</evidence>
<organism evidence="9">
    <name type="scientific">marine sediment metagenome</name>
    <dbReference type="NCBI Taxonomy" id="412755"/>
    <lineage>
        <taxon>unclassified sequences</taxon>
        <taxon>metagenomes</taxon>
        <taxon>ecological metagenomes</taxon>
    </lineage>
</organism>
<dbReference type="Pfam" id="PF21269">
    <property type="entry name" value="TreT_GT1"/>
    <property type="match status" value="1"/>
</dbReference>
<proteinExistence type="inferred from homology"/>
<sequence length="405" mass="46187">MEDNNKPILEAYQSLVGKDQITALLKKAKKFENNRILHVNSTKFGGGVAEILTNMIPLMEELNLNAEWKIFTAPDSFFKISKKMHNALQGNMEIQFSDDEVSAYLSQAKSTYEQIQPKEDFIIIHDPQPCPIIKFEERKEGKWIWRCHIDTSNPNPQAWDLISDYLPLYDALIFTKKEYAKKELENRLHQIPPSIHPFSDKNKYLEDEEAKKIVEKFVPLDLPLITQVSRFDPWKDPLGVIDVYKKVKEKVPIRLCLIGSLAHDDPEGVEWLEKVKNYAGDDPNINVLSNLDGVADLEVNAFQRVSDVILQKSIREGFGLTVTEAMWKGTPVIGGNVGGIKLQIENGVNGFLINEVDEAAEKVLFILKNPEIAKKMGIKGREKIKNEFLLIKHVENYLDLFSVIS</sequence>